<feature type="transmembrane region" description="Helical" evidence="5">
    <location>
        <begin position="186"/>
        <end position="207"/>
    </location>
</feature>
<feature type="transmembrane region" description="Helical" evidence="5">
    <location>
        <begin position="251"/>
        <end position="276"/>
    </location>
</feature>
<reference evidence="7 8" key="1">
    <citation type="submission" date="2020-12" db="EMBL/GenBank/DDBJ databases">
        <title>Halosimplex halophilum sp. nov. and Halosimplex salinum sp. nov., two new members of the genus Halosimplex.</title>
        <authorList>
            <person name="Cui H.L."/>
        </authorList>
    </citation>
    <scope>NUCLEOTIDE SEQUENCE [LARGE SCALE GENOMIC DNA]</scope>
    <source>
        <strain evidence="7 8">YGH94</strain>
    </source>
</reference>
<keyword evidence="8" id="KW-1185">Reference proteome</keyword>
<accession>A0A7T3KWT9</accession>
<evidence type="ECO:0000256" key="4">
    <source>
        <dbReference type="ARBA" id="ARBA00023136"/>
    </source>
</evidence>
<dbReference type="OrthoDB" id="204563at2157"/>
<evidence type="ECO:0000313" key="7">
    <source>
        <dbReference type="EMBL" id="QPV64408.1"/>
    </source>
</evidence>
<evidence type="ECO:0000256" key="1">
    <source>
        <dbReference type="ARBA" id="ARBA00004141"/>
    </source>
</evidence>
<keyword evidence="4 5" id="KW-0472">Membrane</keyword>
<dbReference type="Pfam" id="PF01699">
    <property type="entry name" value="Na_Ca_ex"/>
    <property type="match status" value="2"/>
</dbReference>
<comment type="subcellular location">
    <subcellularLocation>
        <location evidence="1">Membrane</location>
        <topology evidence="1">Multi-pass membrane protein</topology>
    </subcellularLocation>
</comment>
<evidence type="ECO:0000313" key="8">
    <source>
        <dbReference type="Proteomes" id="UP000595001"/>
    </source>
</evidence>
<evidence type="ECO:0000259" key="6">
    <source>
        <dbReference type="Pfam" id="PF01699"/>
    </source>
</evidence>
<dbReference type="InterPro" id="IPR004481">
    <property type="entry name" value="K/Na/Ca-exchanger"/>
</dbReference>
<keyword evidence="3 5" id="KW-1133">Transmembrane helix</keyword>
<dbReference type="PANTHER" id="PTHR10846:SF8">
    <property type="entry name" value="INNER MEMBRANE PROTEIN YRBG"/>
    <property type="match status" value="1"/>
</dbReference>
<feature type="transmembrane region" description="Helical" evidence="5">
    <location>
        <begin position="219"/>
        <end position="239"/>
    </location>
</feature>
<dbReference type="InterPro" id="IPR004837">
    <property type="entry name" value="NaCa_Exmemb"/>
</dbReference>
<gene>
    <name evidence="7" type="ORF">I7X12_07285</name>
</gene>
<proteinExistence type="predicted"/>
<evidence type="ECO:0000256" key="2">
    <source>
        <dbReference type="ARBA" id="ARBA00022692"/>
    </source>
</evidence>
<dbReference type="GO" id="GO:0008273">
    <property type="term" value="F:calcium, potassium:sodium antiporter activity"/>
    <property type="evidence" value="ECO:0007669"/>
    <property type="project" value="TreeGrafter"/>
</dbReference>
<dbReference type="GO" id="GO:0005886">
    <property type="term" value="C:plasma membrane"/>
    <property type="evidence" value="ECO:0007669"/>
    <property type="project" value="TreeGrafter"/>
</dbReference>
<name>A0A7T3KWT9_9EURY</name>
<evidence type="ECO:0000256" key="3">
    <source>
        <dbReference type="ARBA" id="ARBA00022989"/>
    </source>
</evidence>
<dbReference type="GO" id="GO:0005262">
    <property type="term" value="F:calcium channel activity"/>
    <property type="evidence" value="ECO:0007669"/>
    <property type="project" value="TreeGrafter"/>
</dbReference>
<evidence type="ECO:0000256" key="5">
    <source>
        <dbReference type="SAM" id="Phobius"/>
    </source>
</evidence>
<dbReference type="AlphaFoldDB" id="A0A7T3KWT9"/>
<dbReference type="GeneID" id="60588284"/>
<dbReference type="Proteomes" id="UP000595001">
    <property type="component" value="Chromosome"/>
</dbReference>
<feature type="domain" description="Sodium/calcium exchanger membrane region" evidence="6">
    <location>
        <begin position="8"/>
        <end position="163"/>
    </location>
</feature>
<dbReference type="PANTHER" id="PTHR10846">
    <property type="entry name" value="SODIUM/POTASSIUM/CALCIUM EXCHANGER"/>
    <property type="match status" value="1"/>
</dbReference>
<dbReference type="EMBL" id="CP065856">
    <property type="protein sequence ID" value="QPV64408.1"/>
    <property type="molecule type" value="Genomic_DNA"/>
</dbReference>
<feature type="transmembrane region" description="Helical" evidence="5">
    <location>
        <begin position="313"/>
        <end position="328"/>
    </location>
</feature>
<dbReference type="InterPro" id="IPR044880">
    <property type="entry name" value="NCX_ion-bd_dom_sf"/>
</dbReference>
<sequence length="343" mass="35512">MVESVGLAVGIVLVTTGAVWIGSSWLESASERLSAYYGLPQVVQGSVVAAVGSSFPELATVVVSALGGALGLGTGAIVGSAIFNVLVIPAVAGISTAEDIEANRTLVYKEAQFYMLAVSALVITFAMAVIYHPVGGTEFITGEMRRYLAVIPLALYGLYIFIQAQDTADHEADPDDAVGIDARRQWGYLLAGLAVILVAVHELVAAVEAIGAAVGIGEFIMGATVAAAATSLPDALVSIRAARDDRGVASLANVLGSNTFDLLVAIPVGVLIVGTWSFNFELAVPLFAVLTLATVLLFTFLRTDLALSTPESAALLLAYALFVGWVVLEEVSRVVTFLPGVVG</sequence>
<keyword evidence="2 5" id="KW-0812">Transmembrane</keyword>
<protein>
    <submittedName>
        <fullName evidence="7">Sodium:calcium antiporter</fullName>
    </submittedName>
</protein>
<organism evidence="7 8">
    <name type="scientific">Halosimplex litoreum</name>
    <dbReference type="NCBI Taxonomy" id="1198301"/>
    <lineage>
        <taxon>Archaea</taxon>
        <taxon>Methanobacteriati</taxon>
        <taxon>Methanobacteriota</taxon>
        <taxon>Stenosarchaea group</taxon>
        <taxon>Halobacteria</taxon>
        <taxon>Halobacteriales</taxon>
        <taxon>Haloarculaceae</taxon>
        <taxon>Halosimplex</taxon>
    </lineage>
</organism>
<feature type="transmembrane region" description="Helical" evidence="5">
    <location>
        <begin position="6"/>
        <end position="26"/>
    </location>
</feature>
<dbReference type="RefSeq" id="WP_198063180.1">
    <property type="nucleotide sequence ID" value="NZ_CP065856.1"/>
</dbReference>
<feature type="domain" description="Sodium/calcium exchanger membrane region" evidence="6">
    <location>
        <begin position="186"/>
        <end position="327"/>
    </location>
</feature>
<feature type="transmembrane region" description="Helical" evidence="5">
    <location>
        <begin position="146"/>
        <end position="165"/>
    </location>
</feature>
<feature type="transmembrane region" description="Helical" evidence="5">
    <location>
        <begin position="113"/>
        <end position="134"/>
    </location>
</feature>
<dbReference type="KEGG" id="hlt:I7X12_07285"/>
<dbReference type="GO" id="GO:0006874">
    <property type="term" value="P:intracellular calcium ion homeostasis"/>
    <property type="evidence" value="ECO:0007669"/>
    <property type="project" value="TreeGrafter"/>
</dbReference>
<feature type="transmembrane region" description="Helical" evidence="5">
    <location>
        <begin position="33"/>
        <end position="55"/>
    </location>
</feature>
<feature type="transmembrane region" description="Helical" evidence="5">
    <location>
        <begin position="282"/>
        <end position="301"/>
    </location>
</feature>
<feature type="transmembrane region" description="Helical" evidence="5">
    <location>
        <begin position="61"/>
        <end position="92"/>
    </location>
</feature>
<dbReference type="Gene3D" id="1.20.1420.30">
    <property type="entry name" value="NCX, central ion-binding region"/>
    <property type="match status" value="1"/>
</dbReference>